<evidence type="ECO:0008006" key="2">
    <source>
        <dbReference type="Google" id="ProtNLM"/>
    </source>
</evidence>
<sequence length="184" mass="21801">MHDFKNDVCDNEHYLTHTHLITFMKLQRHNWLEEYITNKKNDDTAYNSLLRHCQRFTKRYHISQRVPCATKLPQAVLAEPKATIAKEFWEKFKDTTPSDIINVDETSVYYDMPPKKTLAKIAGQMYVVQEKAWMDTRVWEMYLTDLLKYEIEGPSVIVADNLDCHYDDDSHQILPTRARMVNTK</sequence>
<dbReference type="GeneID" id="20086771"/>
<evidence type="ECO:0000313" key="1">
    <source>
        <dbReference type="EMBL" id="ETV97387.1"/>
    </source>
</evidence>
<reference evidence="1" key="1">
    <citation type="submission" date="2013-12" db="EMBL/GenBank/DDBJ databases">
        <title>The Genome Sequence of Aphanomyces invadans NJM9701.</title>
        <authorList>
            <consortium name="The Broad Institute Genomics Platform"/>
            <person name="Russ C."/>
            <person name="Tyler B."/>
            <person name="van West P."/>
            <person name="Dieguez-Uribeondo J."/>
            <person name="Young S.K."/>
            <person name="Zeng Q."/>
            <person name="Gargeya S."/>
            <person name="Fitzgerald M."/>
            <person name="Abouelleil A."/>
            <person name="Alvarado L."/>
            <person name="Chapman S.B."/>
            <person name="Gainer-Dewar J."/>
            <person name="Goldberg J."/>
            <person name="Griggs A."/>
            <person name="Gujja S."/>
            <person name="Hansen M."/>
            <person name="Howarth C."/>
            <person name="Imamovic A."/>
            <person name="Ireland A."/>
            <person name="Larimer J."/>
            <person name="McCowan C."/>
            <person name="Murphy C."/>
            <person name="Pearson M."/>
            <person name="Poon T.W."/>
            <person name="Priest M."/>
            <person name="Roberts A."/>
            <person name="Saif S."/>
            <person name="Shea T."/>
            <person name="Sykes S."/>
            <person name="Wortman J."/>
            <person name="Nusbaum C."/>
            <person name="Birren B."/>
        </authorList>
    </citation>
    <scope>NUCLEOTIDE SEQUENCE [LARGE SCALE GENOMIC DNA]</scope>
    <source>
        <strain evidence="1">NJM9701</strain>
    </source>
</reference>
<dbReference type="VEuPathDB" id="FungiDB:H310_09721"/>
<gene>
    <name evidence="1" type="ORF">H310_09721</name>
</gene>
<dbReference type="RefSeq" id="XP_008874095.1">
    <property type="nucleotide sequence ID" value="XM_008875873.1"/>
</dbReference>
<name>A0A024TVP8_9STRA</name>
<organism evidence="1">
    <name type="scientific">Aphanomyces invadans</name>
    <dbReference type="NCBI Taxonomy" id="157072"/>
    <lineage>
        <taxon>Eukaryota</taxon>
        <taxon>Sar</taxon>
        <taxon>Stramenopiles</taxon>
        <taxon>Oomycota</taxon>
        <taxon>Saprolegniomycetes</taxon>
        <taxon>Saprolegniales</taxon>
        <taxon>Verrucalvaceae</taxon>
        <taxon>Aphanomyces</taxon>
    </lineage>
</organism>
<dbReference type="EMBL" id="KI913973">
    <property type="protein sequence ID" value="ETV97387.1"/>
    <property type="molecule type" value="Genomic_DNA"/>
</dbReference>
<proteinExistence type="predicted"/>
<accession>A0A024TVP8</accession>
<protein>
    <recommendedName>
        <fullName evidence="2">DDE-1 domain-containing protein</fullName>
    </recommendedName>
</protein>
<dbReference type="AlphaFoldDB" id="A0A024TVP8"/>
<dbReference type="OrthoDB" id="129077at2759"/>